<name>A0A5C7IM11_9ROSI</name>
<dbReference type="InterPro" id="IPR000225">
    <property type="entry name" value="Armadillo"/>
</dbReference>
<organism evidence="8 9">
    <name type="scientific">Acer yangbiense</name>
    <dbReference type="NCBI Taxonomy" id="1000413"/>
    <lineage>
        <taxon>Eukaryota</taxon>
        <taxon>Viridiplantae</taxon>
        <taxon>Streptophyta</taxon>
        <taxon>Embryophyta</taxon>
        <taxon>Tracheophyta</taxon>
        <taxon>Spermatophyta</taxon>
        <taxon>Magnoliopsida</taxon>
        <taxon>eudicotyledons</taxon>
        <taxon>Gunneridae</taxon>
        <taxon>Pentapetalae</taxon>
        <taxon>rosids</taxon>
        <taxon>malvids</taxon>
        <taxon>Sapindales</taxon>
        <taxon>Sapindaceae</taxon>
        <taxon>Hippocastanoideae</taxon>
        <taxon>Acereae</taxon>
        <taxon>Acer</taxon>
    </lineage>
</organism>
<dbReference type="GO" id="GO:0006606">
    <property type="term" value="P:protein import into nucleus"/>
    <property type="evidence" value="ECO:0007669"/>
    <property type="project" value="InterPro"/>
</dbReference>
<evidence type="ECO:0000256" key="4">
    <source>
        <dbReference type="ARBA" id="ARBA00022927"/>
    </source>
</evidence>
<evidence type="ECO:0000313" key="9">
    <source>
        <dbReference type="Proteomes" id="UP000323000"/>
    </source>
</evidence>
<dbReference type="InterPro" id="IPR016024">
    <property type="entry name" value="ARM-type_fold"/>
</dbReference>
<dbReference type="EMBL" id="VAHF01000002">
    <property type="protein sequence ID" value="TXG70235.1"/>
    <property type="molecule type" value="Genomic_DNA"/>
</dbReference>
<dbReference type="Gene3D" id="1.20.5.690">
    <property type="entry name" value="Importin-alpha, importin-beta-binding domain"/>
    <property type="match status" value="1"/>
</dbReference>
<dbReference type="PROSITE" id="PS50176">
    <property type="entry name" value="ARM_REPEAT"/>
    <property type="match status" value="1"/>
</dbReference>
<dbReference type="OrthoDB" id="10266088at2759"/>
<evidence type="ECO:0000256" key="1">
    <source>
        <dbReference type="ARBA" id="ARBA00010394"/>
    </source>
</evidence>
<keyword evidence="4" id="KW-0653">Protein transport</keyword>
<reference evidence="9" key="1">
    <citation type="journal article" date="2019" name="Gigascience">
        <title>De novo genome assembly of the endangered Acer yangbiense, a plant species with extremely small populations endemic to Yunnan Province, China.</title>
        <authorList>
            <person name="Yang J."/>
            <person name="Wariss H.M."/>
            <person name="Tao L."/>
            <person name="Zhang R."/>
            <person name="Yun Q."/>
            <person name="Hollingsworth P."/>
            <person name="Dao Z."/>
            <person name="Luo G."/>
            <person name="Guo H."/>
            <person name="Ma Y."/>
            <person name="Sun W."/>
        </authorList>
    </citation>
    <scope>NUCLEOTIDE SEQUENCE [LARGE SCALE GENOMIC DNA]</scope>
    <source>
        <strain evidence="9">cv. Malutang</strain>
    </source>
</reference>
<dbReference type="InterPro" id="IPR036975">
    <property type="entry name" value="Importin-a_IBB_sf"/>
</dbReference>
<dbReference type="Pfam" id="PF00514">
    <property type="entry name" value="Arm"/>
    <property type="match status" value="2"/>
</dbReference>
<dbReference type="AlphaFoldDB" id="A0A5C7IM11"/>
<dbReference type="GO" id="GO:0061608">
    <property type="term" value="F:nuclear import signal receptor activity"/>
    <property type="evidence" value="ECO:0007669"/>
    <property type="project" value="InterPro"/>
</dbReference>
<sequence length="263" mass="30071">MSMRPSTMTEVRQNCYEVAVDADEGWRRRKDNMVVIRKSKSENSLMKKRREGLQQQQQLPASAQLELLPKMEAGIISADHNEQLWAITQFRKLLSAECSPPIEEVIQCGVVPCFVYFLRSDDSPRLQFEAAWVLTNIASGTTENIDVLLAHNAVSKLAKLLVSPSDDVCEQAMWALVNIASESPRYRDLVLGCGALHWLQEQLEKHDNLPMLRNATWTLSIFCRGKPQPPFYLVCLTITFDFKVVNLFLSGYTTFLFVDWLWL</sequence>
<dbReference type="InterPro" id="IPR011989">
    <property type="entry name" value="ARM-like"/>
</dbReference>
<protein>
    <recommendedName>
        <fullName evidence="7">IBB domain-containing protein</fullName>
    </recommendedName>
</protein>
<comment type="caution">
    <text evidence="8">The sequence shown here is derived from an EMBL/GenBank/DDBJ whole genome shotgun (WGS) entry which is preliminary data.</text>
</comment>
<dbReference type="Gene3D" id="1.25.10.10">
    <property type="entry name" value="Leucine-rich Repeat Variant"/>
    <property type="match status" value="1"/>
</dbReference>
<keyword evidence="3" id="KW-0677">Repeat</keyword>
<comment type="similarity">
    <text evidence="1">Belongs to the importin alpha family.</text>
</comment>
<evidence type="ECO:0000313" key="8">
    <source>
        <dbReference type="EMBL" id="TXG70235.1"/>
    </source>
</evidence>
<dbReference type="InterPro" id="IPR002652">
    <property type="entry name" value="Importin-a_IBB"/>
</dbReference>
<gene>
    <name evidence="8" type="ORF">EZV62_005170</name>
</gene>
<dbReference type="PROSITE" id="PS51214">
    <property type="entry name" value="IBB"/>
    <property type="match status" value="1"/>
</dbReference>
<dbReference type="PANTHER" id="PTHR23316">
    <property type="entry name" value="IMPORTIN ALPHA"/>
    <property type="match status" value="1"/>
</dbReference>
<keyword evidence="2 6" id="KW-0813">Transport</keyword>
<evidence type="ECO:0000256" key="2">
    <source>
        <dbReference type="ARBA" id="ARBA00022448"/>
    </source>
</evidence>
<evidence type="ECO:0000256" key="6">
    <source>
        <dbReference type="PROSITE-ProRule" id="PRU00561"/>
    </source>
</evidence>
<feature type="domain" description="IBB" evidence="7">
    <location>
        <begin position="1"/>
        <end position="58"/>
    </location>
</feature>
<keyword evidence="9" id="KW-1185">Reference proteome</keyword>
<evidence type="ECO:0000256" key="3">
    <source>
        <dbReference type="ARBA" id="ARBA00022737"/>
    </source>
</evidence>
<dbReference type="SMART" id="SM00185">
    <property type="entry name" value="ARM"/>
    <property type="match status" value="3"/>
</dbReference>
<evidence type="ECO:0000256" key="5">
    <source>
        <dbReference type="PROSITE-ProRule" id="PRU00259"/>
    </source>
</evidence>
<dbReference type="Proteomes" id="UP000323000">
    <property type="component" value="Chromosome 2"/>
</dbReference>
<dbReference type="Pfam" id="PF01749">
    <property type="entry name" value="IBB"/>
    <property type="match status" value="1"/>
</dbReference>
<proteinExistence type="inferred from homology"/>
<feature type="repeat" description="ARM" evidence="5">
    <location>
        <begin position="152"/>
        <end position="194"/>
    </location>
</feature>
<accession>A0A5C7IM11</accession>
<dbReference type="SUPFAM" id="SSF48371">
    <property type="entry name" value="ARM repeat"/>
    <property type="match status" value="1"/>
</dbReference>
<evidence type="ECO:0000259" key="7">
    <source>
        <dbReference type="PROSITE" id="PS51214"/>
    </source>
</evidence>